<proteinExistence type="predicted"/>
<protein>
    <submittedName>
        <fullName evidence="2">Uncharacterized protein</fullName>
    </submittedName>
</protein>
<dbReference type="EMBL" id="JBANQN010000010">
    <property type="protein sequence ID" value="KAK6777935.1"/>
    <property type="molecule type" value="Genomic_DNA"/>
</dbReference>
<evidence type="ECO:0000313" key="3">
    <source>
        <dbReference type="Proteomes" id="UP001371456"/>
    </source>
</evidence>
<evidence type="ECO:0000256" key="1">
    <source>
        <dbReference type="SAM" id="MobiDB-lite"/>
    </source>
</evidence>
<accession>A0AAN8SY22</accession>
<dbReference type="Proteomes" id="UP001371456">
    <property type="component" value="Unassembled WGS sequence"/>
</dbReference>
<feature type="compositionally biased region" description="Polar residues" evidence="1">
    <location>
        <begin position="1"/>
        <end position="14"/>
    </location>
</feature>
<name>A0AAN8SY22_SOLBU</name>
<evidence type="ECO:0000313" key="2">
    <source>
        <dbReference type="EMBL" id="KAK6777935.1"/>
    </source>
</evidence>
<dbReference type="AlphaFoldDB" id="A0AAN8SY22"/>
<gene>
    <name evidence="2" type="ORF">RDI58_024653</name>
</gene>
<organism evidence="2 3">
    <name type="scientific">Solanum bulbocastanum</name>
    <name type="common">Wild potato</name>
    <dbReference type="NCBI Taxonomy" id="147425"/>
    <lineage>
        <taxon>Eukaryota</taxon>
        <taxon>Viridiplantae</taxon>
        <taxon>Streptophyta</taxon>
        <taxon>Embryophyta</taxon>
        <taxon>Tracheophyta</taxon>
        <taxon>Spermatophyta</taxon>
        <taxon>Magnoliopsida</taxon>
        <taxon>eudicotyledons</taxon>
        <taxon>Gunneridae</taxon>
        <taxon>Pentapetalae</taxon>
        <taxon>asterids</taxon>
        <taxon>lamiids</taxon>
        <taxon>Solanales</taxon>
        <taxon>Solanaceae</taxon>
        <taxon>Solanoideae</taxon>
        <taxon>Solaneae</taxon>
        <taxon>Solanum</taxon>
    </lineage>
</organism>
<comment type="caution">
    <text evidence="2">The sequence shown here is derived from an EMBL/GenBank/DDBJ whole genome shotgun (WGS) entry which is preliminary data.</text>
</comment>
<feature type="region of interest" description="Disordered" evidence="1">
    <location>
        <begin position="1"/>
        <end position="31"/>
    </location>
</feature>
<reference evidence="2 3" key="1">
    <citation type="submission" date="2024-02" db="EMBL/GenBank/DDBJ databases">
        <title>de novo genome assembly of Solanum bulbocastanum strain 11H21.</title>
        <authorList>
            <person name="Hosaka A.J."/>
        </authorList>
    </citation>
    <scope>NUCLEOTIDE SEQUENCE [LARGE SCALE GENOMIC DNA]</scope>
    <source>
        <tissue evidence="2">Young leaves</tissue>
    </source>
</reference>
<sequence>MKLRSRPSSSSAKGKQSRQYHDSSDEDDLLYISSGSDYNVISDEDVADEADEVVNLTEEVVCSNRTKRNGGKKRIETKEDQGAEEEHVDWVMNEVGGVVK</sequence>
<keyword evidence="3" id="KW-1185">Reference proteome</keyword>